<dbReference type="OrthoDB" id="9780160at2"/>
<keyword evidence="8 10" id="KW-0472">Membrane</keyword>
<proteinExistence type="predicted"/>
<keyword evidence="4" id="KW-1003">Cell membrane</keyword>
<evidence type="ECO:0000256" key="5">
    <source>
        <dbReference type="ARBA" id="ARBA00022692"/>
    </source>
</evidence>
<dbReference type="AlphaFoldDB" id="A0A2T5MIB9"/>
<dbReference type="Proteomes" id="UP000244248">
    <property type="component" value="Unassembled WGS sequence"/>
</dbReference>
<dbReference type="PIRSF" id="PIRSF006603">
    <property type="entry name" value="DinF"/>
    <property type="match status" value="1"/>
</dbReference>
<evidence type="ECO:0000313" key="12">
    <source>
        <dbReference type="Proteomes" id="UP000244248"/>
    </source>
</evidence>
<feature type="transmembrane region" description="Helical" evidence="10">
    <location>
        <begin position="162"/>
        <end position="184"/>
    </location>
</feature>
<dbReference type="EMBL" id="QANS01000002">
    <property type="protein sequence ID" value="PTU32333.1"/>
    <property type="molecule type" value="Genomic_DNA"/>
</dbReference>
<dbReference type="PANTHER" id="PTHR43298">
    <property type="entry name" value="MULTIDRUG RESISTANCE PROTEIN NORM-RELATED"/>
    <property type="match status" value="1"/>
</dbReference>
<gene>
    <name evidence="11" type="ORF">CJD38_06700</name>
</gene>
<keyword evidence="3" id="KW-0050">Antiport</keyword>
<dbReference type="GO" id="GO:0005886">
    <property type="term" value="C:plasma membrane"/>
    <property type="evidence" value="ECO:0007669"/>
    <property type="project" value="UniProtKB-SubCell"/>
</dbReference>
<feature type="transmembrane region" description="Helical" evidence="10">
    <location>
        <begin position="133"/>
        <end position="150"/>
    </location>
</feature>
<feature type="transmembrane region" description="Helical" evidence="10">
    <location>
        <begin position="419"/>
        <end position="440"/>
    </location>
</feature>
<evidence type="ECO:0000256" key="2">
    <source>
        <dbReference type="ARBA" id="ARBA00022448"/>
    </source>
</evidence>
<evidence type="ECO:0000256" key="10">
    <source>
        <dbReference type="SAM" id="Phobius"/>
    </source>
</evidence>
<organism evidence="11 12">
    <name type="scientific">Stenotrophobium rhamnosiphilum</name>
    <dbReference type="NCBI Taxonomy" id="2029166"/>
    <lineage>
        <taxon>Bacteria</taxon>
        <taxon>Pseudomonadati</taxon>
        <taxon>Pseudomonadota</taxon>
        <taxon>Gammaproteobacteria</taxon>
        <taxon>Nevskiales</taxon>
        <taxon>Nevskiaceae</taxon>
        <taxon>Stenotrophobium</taxon>
    </lineage>
</organism>
<keyword evidence="7" id="KW-0406">Ion transport</keyword>
<feature type="transmembrane region" description="Helical" evidence="10">
    <location>
        <begin position="45"/>
        <end position="74"/>
    </location>
</feature>
<feature type="transmembrane region" description="Helical" evidence="10">
    <location>
        <begin position="324"/>
        <end position="347"/>
    </location>
</feature>
<feature type="transmembrane region" description="Helical" evidence="10">
    <location>
        <begin position="190"/>
        <end position="213"/>
    </location>
</feature>
<feature type="transmembrane region" description="Helical" evidence="10">
    <location>
        <begin position="353"/>
        <end position="370"/>
    </location>
</feature>
<dbReference type="RefSeq" id="WP_107939527.1">
    <property type="nucleotide sequence ID" value="NZ_QANS01000002.1"/>
</dbReference>
<evidence type="ECO:0000256" key="3">
    <source>
        <dbReference type="ARBA" id="ARBA00022449"/>
    </source>
</evidence>
<evidence type="ECO:0000256" key="9">
    <source>
        <dbReference type="ARBA" id="ARBA00031636"/>
    </source>
</evidence>
<evidence type="ECO:0000256" key="8">
    <source>
        <dbReference type="ARBA" id="ARBA00023136"/>
    </source>
</evidence>
<dbReference type="GO" id="GO:0006811">
    <property type="term" value="P:monoatomic ion transport"/>
    <property type="evidence" value="ECO:0007669"/>
    <property type="project" value="UniProtKB-KW"/>
</dbReference>
<feature type="transmembrane region" description="Helical" evidence="10">
    <location>
        <begin position="95"/>
        <end position="121"/>
    </location>
</feature>
<keyword evidence="12" id="KW-1185">Reference proteome</keyword>
<evidence type="ECO:0000256" key="1">
    <source>
        <dbReference type="ARBA" id="ARBA00004429"/>
    </source>
</evidence>
<evidence type="ECO:0000313" key="11">
    <source>
        <dbReference type="EMBL" id="PTU32333.1"/>
    </source>
</evidence>
<keyword evidence="6 10" id="KW-1133">Transmembrane helix</keyword>
<dbReference type="InterPro" id="IPR048279">
    <property type="entry name" value="MdtK-like"/>
</dbReference>
<dbReference type="GO" id="GO:0015297">
    <property type="term" value="F:antiporter activity"/>
    <property type="evidence" value="ECO:0007669"/>
    <property type="project" value="UniProtKB-KW"/>
</dbReference>
<comment type="caution">
    <text evidence="11">The sequence shown here is derived from an EMBL/GenBank/DDBJ whole genome shotgun (WGS) entry which is preliminary data.</text>
</comment>
<dbReference type="InterPro" id="IPR050222">
    <property type="entry name" value="MATE_MdtK"/>
</dbReference>
<protein>
    <recommendedName>
        <fullName evidence="9">Multidrug-efflux transporter</fullName>
    </recommendedName>
</protein>
<feature type="transmembrane region" description="Helical" evidence="10">
    <location>
        <begin position="279"/>
        <end position="303"/>
    </location>
</feature>
<comment type="subcellular location">
    <subcellularLocation>
        <location evidence="1">Cell inner membrane</location>
        <topology evidence="1">Multi-pass membrane protein</topology>
    </subcellularLocation>
</comment>
<feature type="transmembrane region" description="Helical" evidence="10">
    <location>
        <begin position="12"/>
        <end position="33"/>
    </location>
</feature>
<dbReference type="NCBIfam" id="TIGR00797">
    <property type="entry name" value="matE"/>
    <property type="match status" value="1"/>
</dbReference>
<accession>A0A2T5MIB9</accession>
<evidence type="ECO:0000256" key="7">
    <source>
        <dbReference type="ARBA" id="ARBA00023065"/>
    </source>
</evidence>
<feature type="transmembrane region" description="Helical" evidence="10">
    <location>
        <begin position="241"/>
        <end position="267"/>
    </location>
</feature>
<feature type="transmembrane region" description="Helical" evidence="10">
    <location>
        <begin position="391"/>
        <end position="413"/>
    </location>
</feature>
<dbReference type="Pfam" id="PF01554">
    <property type="entry name" value="MatE"/>
    <property type="match status" value="2"/>
</dbReference>
<evidence type="ECO:0000256" key="4">
    <source>
        <dbReference type="ARBA" id="ARBA00022475"/>
    </source>
</evidence>
<keyword evidence="2" id="KW-0813">Transport</keyword>
<dbReference type="CDD" id="cd13131">
    <property type="entry name" value="MATE_NorM_like"/>
    <property type="match status" value="1"/>
</dbReference>
<dbReference type="GO" id="GO:0042910">
    <property type="term" value="F:xenobiotic transmembrane transporter activity"/>
    <property type="evidence" value="ECO:0007669"/>
    <property type="project" value="InterPro"/>
</dbReference>
<sequence>MFSPEFKLEARANLKLALPLIAAQLAGVGMGTIDTIMAGRLGKEALAAVAAGANLNVVFFVFFMGLLMACSPIVAHRSGAGQADARVGAFTREALLLSVGVAVAWVLCAHLIAAPVLLSIGLAPETGQVAADFLRALSWSAFGFSAWFVLRFVAEGMGTTKPILFSGVAGLLSNFLFAWIFMYGKFGVPAMGAVGCGWATSISSLLMALVLAVQYRFYKPLRQLAAFKPQWPRLGQDAREVLRLGFPIGLILLAEAGLFVLTAMWMARFGDGTMAAYQIALNFASVLFMIPLGVGLATTVRVGHAMGAGQTQEARFRGSVGMKLGLINAASNASIMVLLSALIARLYTNDAEIAAVATHFLWLAAAFQFVDGLQVTANGALRGIKDTRVPMMITVAAYWFFGMPVAHVLAFSTSLGPSGLWWGLTSGLAVAAVGLSLRFMNKAARL</sequence>
<dbReference type="InterPro" id="IPR002528">
    <property type="entry name" value="MATE_fam"/>
</dbReference>
<name>A0A2T5MIB9_9GAMM</name>
<evidence type="ECO:0000256" key="6">
    <source>
        <dbReference type="ARBA" id="ARBA00022989"/>
    </source>
</evidence>
<keyword evidence="5 10" id="KW-0812">Transmembrane</keyword>
<reference evidence="11 12" key="1">
    <citation type="submission" date="2018-04" db="EMBL/GenBank/DDBJ databases">
        <title>Novel species isolated from glacier.</title>
        <authorList>
            <person name="Liu Q."/>
            <person name="Xin Y.-H."/>
        </authorList>
    </citation>
    <scope>NUCLEOTIDE SEQUENCE [LARGE SCALE GENOMIC DNA]</scope>
    <source>
        <strain evidence="11 12">GT1R17</strain>
    </source>
</reference>
<dbReference type="PANTHER" id="PTHR43298:SF2">
    <property type="entry name" value="FMN_FAD EXPORTER YEEO-RELATED"/>
    <property type="match status" value="1"/>
</dbReference>